<dbReference type="InParanoid" id="A0A3N4KI23"/>
<evidence type="ECO:0000313" key="2">
    <source>
        <dbReference type="EMBL" id="RPB10183.1"/>
    </source>
</evidence>
<accession>A0A3N4KI23</accession>
<organism evidence="2 3">
    <name type="scientific">Morchella conica CCBAS932</name>
    <dbReference type="NCBI Taxonomy" id="1392247"/>
    <lineage>
        <taxon>Eukaryota</taxon>
        <taxon>Fungi</taxon>
        <taxon>Dikarya</taxon>
        <taxon>Ascomycota</taxon>
        <taxon>Pezizomycotina</taxon>
        <taxon>Pezizomycetes</taxon>
        <taxon>Pezizales</taxon>
        <taxon>Morchellaceae</taxon>
        <taxon>Morchella</taxon>
    </lineage>
</organism>
<feature type="region of interest" description="Disordered" evidence="1">
    <location>
        <begin position="12"/>
        <end position="45"/>
    </location>
</feature>
<protein>
    <submittedName>
        <fullName evidence="2">Uncharacterized protein</fullName>
    </submittedName>
</protein>
<feature type="compositionally biased region" description="Polar residues" evidence="1">
    <location>
        <begin position="28"/>
        <end position="38"/>
    </location>
</feature>
<name>A0A3N4KI23_9PEZI</name>
<dbReference type="EMBL" id="ML119145">
    <property type="protein sequence ID" value="RPB10183.1"/>
    <property type="molecule type" value="Genomic_DNA"/>
</dbReference>
<sequence length="324" mass="36421">MHVGGIHVIVRSMSTSGKDSKNHPSPCDQMSKSTSQPSPLVPPVAMSSPSLSLWSRKLALQSEELNTLLQTSTTKLQSHQQELNTLLNTCKAEITHSQKQIELTFSKRDDEVDAQLTVLRRLTQTTTDLLHTFEAKLTLLETLHTIHQKLHSHDLIFRDLEQWQKRLAIKQERMADEQGLQTNMLKDILHILGKIKTEKRVGLEAEREIQSSFEVVNDIKAVPVAGSKRQRRLLSDEEIRDDEGGGDGLEDHRFINRQYSIELLSIQEMKDTTRDSRVLAVEENGKASTGGGIGVGLGATMVERPMKRKLLSTMDVDQFSGDEL</sequence>
<evidence type="ECO:0000313" key="3">
    <source>
        <dbReference type="Proteomes" id="UP000277580"/>
    </source>
</evidence>
<keyword evidence="3" id="KW-1185">Reference proteome</keyword>
<gene>
    <name evidence="2" type="ORF">P167DRAFT_547504</name>
</gene>
<reference evidence="2 3" key="1">
    <citation type="journal article" date="2018" name="Nat. Ecol. Evol.">
        <title>Pezizomycetes genomes reveal the molecular basis of ectomycorrhizal truffle lifestyle.</title>
        <authorList>
            <person name="Murat C."/>
            <person name="Payen T."/>
            <person name="Noel B."/>
            <person name="Kuo A."/>
            <person name="Morin E."/>
            <person name="Chen J."/>
            <person name="Kohler A."/>
            <person name="Krizsan K."/>
            <person name="Balestrini R."/>
            <person name="Da Silva C."/>
            <person name="Montanini B."/>
            <person name="Hainaut M."/>
            <person name="Levati E."/>
            <person name="Barry K.W."/>
            <person name="Belfiori B."/>
            <person name="Cichocki N."/>
            <person name="Clum A."/>
            <person name="Dockter R.B."/>
            <person name="Fauchery L."/>
            <person name="Guy J."/>
            <person name="Iotti M."/>
            <person name="Le Tacon F."/>
            <person name="Lindquist E.A."/>
            <person name="Lipzen A."/>
            <person name="Malagnac F."/>
            <person name="Mello A."/>
            <person name="Molinier V."/>
            <person name="Miyauchi S."/>
            <person name="Poulain J."/>
            <person name="Riccioni C."/>
            <person name="Rubini A."/>
            <person name="Sitrit Y."/>
            <person name="Splivallo R."/>
            <person name="Traeger S."/>
            <person name="Wang M."/>
            <person name="Zifcakova L."/>
            <person name="Wipf D."/>
            <person name="Zambonelli A."/>
            <person name="Paolocci F."/>
            <person name="Nowrousian M."/>
            <person name="Ottonello S."/>
            <person name="Baldrian P."/>
            <person name="Spatafora J.W."/>
            <person name="Henrissat B."/>
            <person name="Nagy L.G."/>
            <person name="Aury J.M."/>
            <person name="Wincker P."/>
            <person name="Grigoriev I.V."/>
            <person name="Bonfante P."/>
            <person name="Martin F.M."/>
        </authorList>
    </citation>
    <scope>NUCLEOTIDE SEQUENCE [LARGE SCALE GENOMIC DNA]</scope>
    <source>
        <strain evidence="2 3">CCBAS932</strain>
    </source>
</reference>
<evidence type="ECO:0000256" key="1">
    <source>
        <dbReference type="SAM" id="MobiDB-lite"/>
    </source>
</evidence>
<dbReference type="Proteomes" id="UP000277580">
    <property type="component" value="Unassembled WGS sequence"/>
</dbReference>
<proteinExistence type="predicted"/>
<dbReference type="AlphaFoldDB" id="A0A3N4KI23"/>
<dbReference type="OrthoDB" id="5399506at2759"/>